<feature type="region of interest" description="Disordered" evidence="12">
    <location>
        <begin position="285"/>
        <end position="332"/>
    </location>
</feature>
<dbReference type="InterPro" id="IPR028651">
    <property type="entry name" value="ING_fam"/>
</dbReference>
<dbReference type="InterPro" id="IPR019787">
    <property type="entry name" value="Znf_PHD-finger"/>
</dbReference>
<feature type="compositionally biased region" description="Acidic residues" evidence="12">
    <location>
        <begin position="677"/>
        <end position="690"/>
    </location>
</feature>
<dbReference type="InterPro" id="IPR019786">
    <property type="entry name" value="Zinc_finger_PHD-type_CS"/>
</dbReference>
<feature type="site" description="Histone H3K4me3 binding" evidence="8">
    <location>
        <position position="695"/>
    </location>
</feature>
<evidence type="ECO:0000256" key="11">
    <source>
        <dbReference type="RuleBase" id="RU361213"/>
    </source>
</evidence>
<reference evidence="14 15" key="1">
    <citation type="submission" date="2013-03" db="EMBL/GenBank/DDBJ databases">
        <title>The Genome Sequence of Capronia epimyces CBS 606.96.</title>
        <authorList>
            <consortium name="The Broad Institute Genomics Platform"/>
            <person name="Cuomo C."/>
            <person name="de Hoog S."/>
            <person name="Gorbushina A."/>
            <person name="Walker B."/>
            <person name="Young S.K."/>
            <person name="Zeng Q."/>
            <person name="Gargeya S."/>
            <person name="Fitzgerald M."/>
            <person name="Haas B."/>
            <person name="Abouelleil A."/>
            <person name="Allen A.W."/>
            <person name="Alvarado L."/>
            <person name="Arachchi H.M."/>
            <person name="Berlin A.M."/>
            <person name="Chapman S.B."/>
            <person name="Gainer-Dewar J."/>
            <person name="Goldberg J."/>
            <person name="Griggs A."/>
            <person name="Gujja S."/>
            <person name="Hansen M."/>
            <person name="Howarth C."/>
            <person name="Imamovic A."/>
            <person name="Ireland A."/>
            <person name="Larimer J."/>
            <person name="McCowan C."/>
            <person name="Murphy C."/>
            <person name="Pearson M."/>
            <person name="Poon T.W."/>
            <person name="Priest M."/>
            <person name="Roberts A."/>
            <person name="Saif S."/>
            <person name="Shea T."/>
            <person name="Sisk P."/>
            <person name="Sykes S."/>
            <person name="Wortman J."/>
            <person name="Nusbaum C."/>
            <person name="Birren B."/>
        </authorList>
    </citation>
    <scope>NUCLEOTIDE SEQUENCE [LARGE SCALE GENOMIC DNA]</scope>
    <source>
        <strain evidence="14 15">CBS 606.96</strain>
    </source>
</reference>
<dbReference type="Proteomes" id="UP000019478">
    <property type="component" value="Unassembled WGS sequence"/>
</dbReference>
<dbReference type="PROSITE" id="PS01359">
    <property type="entry name" value="ZF_PHD_1"/>
    <property type="match status" value="1"/>
</dbReference>
<comment type="subunit">
    <text evidence="11">Component of an histone acetyltransferase complex. Interacts with H3K4me3 and to a lesser extent with H3K4me2.</text>
</comment>
<evidence type="ECO:0000256" key="5">
    <source>
        <dbReference type="ARBA" id="ARBA00022833"/>
    </source>
</evidence>
<feature type="compositionally biased region" description="Polar residues" evidence="12">
    <location>
        <begin position="365"/>
        <end position="384"/>
    </location>
</feature>
<dbReference type="PANTHER" id="PTHR10333:SF42">
    <property type="entry name" value="INHIBITOR OF GROWTH PROTEIN 5"/>
    <property type="match status" value="1"/>
</dbReference>
<evidence type="ECO:0000256" key="2">
    <source>
        <dbReference type="ARBA" id="ARBA00010210"/>
    </source>
</evidence>
<feature type="compositionally biased region" description="Gly residues" evidence="12">
    <location>
        <begin position="791"/>
        <end position="824"/>
    </location>
</feature>
<feature type="binding site" evidence="9">
    <location>
        <position position="737"/>
    </location>
    <ligand>
        <name>Zn(2+)</name>
        <dbReference type="ChEBI" id="CHEBI:29105"/>
        <label>2</label>
    </ligand>
</feature>
<feature type="compositionally biased region" description="Gly residues" evidence="12">
    <location>
        <begin position="750"/>
        <end position="781"/>
    </location>
</feature>
<evidence type="ECO:0000256" key="6">
    <source>
        <dbReference type="ARBA" id="ARBA00022853"/>
    </source>
</evidence>
<dbReference type="OrthoDB" id="4173905at2759"/>
<feature type="domain" description="PHD-type" evidence="13">
    <location>
        <begin position="693"/>
        <end position="743"/>
    </location>
</feature>
<dbReference type="GO" id="GO:0006355">
    <property type="term" value="P:regulation of DNA-templated transcription"/>
    <property type="evidence" value="ECO:0007669"/>
    <property type="project" value="TreeGrafter"/>
</dbReference>
<keyword evidence="4 10" id="KW-0863">Zinc-finger</keyword>
<protein>
    <recommendedName>
        <fullName evidence="11">Chromatin modification-related protein</fullName>
    </recommendedName>
</protein>
<proteinExistence type="inferred from homology"/>
<dbReference type="GO" id="GO:0033698">
    <property type="term" value="C:Rpd3L complex"/>
    <property type="evidence" value="ECO:0007669"/>
    <property type="project" value="TreeGrafter"/>
</dbReference>
<gene>
    <name evidence="14" type="ORF">A1O3_06001</name>
</gene>
<evidence type="ECO:0000256" key="7">
    <source>
        <dbReference type="ARBA" id="ARBA00023242"/>
    </source>
</evidence>
<keyword evidence="3 9" id="KW-0479">Metal-binding</keyword>
<feature type="binding site" evidence="9">
    <location>
        <position position="698"/>
    </location>
    <ligand>
        <name>Zn(2+)</name>
        <dbReference type="ChEBI" id="CHEBI:29105"/>
        <label>1</label>
    </ligand>
</feature>
<comment type="caution">
    <text evidence="14">The sequence shown here is derived from an EMBL/GenBank/DDBJ whole genome shotgun (WGS) entry which is preliminary data.</text>
</comment>
<feature type="region of interest" description="Disordered" evidence="12">
    <location>
        <begin position="1"/>
        <end position="64"/>
    </location>
</feature>
<dbReference type="PANTHER" id="PTHR10333">
    <property type="entry name" value="INHIBITOR OF GROWTH PROTEIN"/>
    <property type="match status" value="1"/>
</dbReference>
<feature type="compositionally biased region" description="Low complexity" evidence="12">
    <location>
        <begin position="455"/>
        <end position="470"/>
    </location>
</feature>
<feature type="region of interest" description="Disordered" evidence="12">
    <location>
        <begin position="749"/>
        <end position="824"/>
    </location>
</feature>
<feature type="compositionally biased region" description="Polar residues" evidence="12">
    <location>
        <begin position="1"/>
        <end position="20"/>
    </location>
</feature>
<keyword evidence="7 11" id="KW-0539">Nucleus</keyword>
<dbReference type="GO" id="GO:0006325">
    <property type="term" value="P:chromatin organization"/>
    <property type="evidence" value="ECO:0007669"/>
    <property type="project" value="UniProtKB-KW"/>
</dbReference>
<feature type="site" description="Histone H3K4me3 binding" evidence="8">
    <location>
        <position position="710"/>
    </location>
</feature>
<dbReference type="RefSeq" id="XP_007734311.1">
    <property type="nucleotide sequence ID" value="XM_007736121.1"/>
</dbReference>
<feature type="compositionally biased region" description="Polar residues" evidence="12">
    <location>
        <begin position="29"/>
        <end position="49"/>
    </location>
</feature>
<feature type="binding site" evidence="9">
    <location>
        <position position="740"/>
    </location>
    <ligand>
        <name>Zn(2+)</name>
        <dbReference type="ChEBI" id="CHEBI:29105"/>
        <label>2</label>
    </ligand>
</feature>
<dbReference type="Pfam" id="PF12998">
    <property type="entry name" value="ING"/>
    <property type="match status" value="2"/>
</dbReference>
<keyword evidence="6 11" id="KW-0156">Chromatin regulator</keyword>
<dbReference type="Gene3D" id="3.30.40.10">
    <property type="entry name" value="Zinc/RING finger domain, C3HC4 (zinc finger)"/>
    <property type="match status" value="1"/>
</dbReference>
<organism evidence="14 15">
    <name type="scientific">Capronia epimyces CBS 606.96</name>
    <dbReference type="NCBI Taxonomy" id="1182542"/>
    <lineage>
        <taxon>Eukaryota</taxon>
        <taxon>Fungi</taxon>
        <taxon>Dikarya</taxon>
        <taxon>Ascomycota</taxon>
        <taxon>Pezizomycotina</taxon>
        <taxon>Eurotiomycetes</taxon>
        <taxon>Chaetothyriomycetidae</taxon>
        <taxon>Chaetothyriales</taxon>
        <taxon>Herpotrichiellaceae</taxon>
        <taxon>Capronia</taxon>
    </lineage>
</organism>
<dbReference type="PROSITE" id="PS50016">
    <property type="entry name" value="ZF_PHD_2"/>
    <property type="match status" value="1"/>
</dbReference>
<feature type="site" description="Histone H3K4me3 binding" evidence="8">
    <location>
        <position position="706"/>
    </location>
</feature>
<evidence type="ECO:0000259" key="13">
    <source>
        <dbReference type="PROSITE" id="PS50016"/>
    </source>
</evidence>
<evidence type="ECO:0000313" key="14">
    <source>
        <dbReference type="EMBL" id="EXJ82188.1"/>
    </source>
</evidence>
<dbReference type="GO" id="GO:0008270">
    <property type="term" value="F:zinc ion binding"/>
    <property type="evidence" value="ECO:0007669"/>
    <property type="project" value="UniProtKB-KW"/>
</dbReference>
<dbReference type="SUPFAM" id="SSF57903">
    <property type="entry name" value="FYVE/PHD zinc finger"/>
    <property type="match status" value="1"/>
</dbReference>
<dbReference type="HOGENOM" id="CLU_006204_0_1_1"/>
<keyword evidence="15" id="KW-1185">Reference proteome</keyword>
<dbReference type="eggNOG" id="KOG1973">
    <property type="taxonomic scope" value="Eukaryota"/>
</dbReference>
<sequence>MTTTLGNSNVRGGLSRQTRINPIRVTRGFGSSQQRHSTLTSHGGLSMGQSHSSNTAAAANSGLQSSDPARLYPAITHFADAIAALPREFRRHNSLLKEVDAKAWQAEESLQNLLQQCLADPVISAPNLVPAALQTGPGSATADDGANASEVNSVAGASVENASLASVRSADPVILQRRRQFHALRQQLMTIMVTMDEKNHVINNANEEVAKHIRRLDRIWSHIPNELSEETRLGSLRHWGYPDLNPVKKPAVPVPRKEGATSTASIHEREIAHRSEARREALLARRQRHNQVDSDFDEARPAARRTNHTPNPTPNPNLNLNTNPNGKKRAVDAAPDSAGLGILGASAAKRKRPDKLGVGGIGMERSTSSTMGSRPMSRENSQQDNAKKRKASAAPTTVARKRINASAQDSPKLASSPLSGTTGKEAYKRSPALSTVRPAGRGRQNSTQAVESARARPSSSASNKNGSSSNFTASTPEVNNVAGLAGKSMTESKPAMKENKTDKGERLLEDKVTTGTGSDGEAPLRSATLVERTVSRQEGATQGELSDDGPTRAIASPRLPLAVQTIELKSERPGRGRASKTSTPVAGTFAEAEEAETGSTNGNGHHGKSKRPSRPRVKDHGLHDSLSPKGLPMKRQHKKSLSLSTLPPPLATTQRLKEENDAPNSTTSSERGGLDNDVGDDDEEVDGGEDDEERYCYCQGVSYGEMVACDKPDCPRQWFHLDCIGLKSVPKSAKWYCDECKEALAKKGRVAGGGNGNGNGSGNINGSGSGGGSGSGSGSGSGNDNDNGNGNESGSGSGSGSASGNGNGRIGIGDGTGNGNGNGK</sequence>
<evidence type="ECO:0000256" key="12">
    <source>
        <dbReference type="SAM" id="MobiDB-lite"/>
    </source>
</evidence>
<comment type="function">
    <text evidence="11">Component of an histone acetyltransferase complex.</text>
</comment>
<evidence type="ECO:0000313" key="15">
    <source>
        <dbReference type="Proteomes" id="UP000019478"/>
    </source>
</evidence>
<evidence type="ECO:0000256" key="8">
    <source>
        <dbReference type="PIRSR" id="PIRSR628651-50"/>
    </source>
</evidence>
<feature type="compositionally biased region" description="Low complexity" evidence="12">
    <location>
        <begin position="316"/>
        <end position="325"/>
    </location>
</feature>
<dbReference type="InterPro" id="IPR001965">
    <property type="entry name" value="Znf_PHD"/>
</dbReference>
<dbReference type="EMBL" id="AMGY01000005">
    <property type="protein sequence ID" value="EXJ82188.1"/>
    <property type="molecule type" value="Genomic_DNA"/>
</dbReference>
<feature type="binding site" evidence="9">
    <location>
        <position position="723"/>
    </location>
    <ligand>
        <name>Zn(2+)</name>
        <dbReference type="ChEBI" id="CHEBI:29105"/>
        <label>1</label>
    </ligand>
</feature>
<feature type="region of interest" description="Disordered" evidence="12">
    <location>
        <begin position="344"/>
        <end position="690"/>
    </location>
</feature>
<dbReference type="GeneID" id="19170111"/>
<feature type="site" description="Histone H3K4me3 binding" evidence="8">
    <location>
        <position position="718"/>
    </location>
</feature>
<dbReference type="STRING" id="1182542.W9XPN7"/>
<dbReference type="GO" id="GO:0070210">
    <property type="term" value="C:Rpd3L-Expanded complex"/>
    <property type="evidence" value="ECO:0007669"/>
    <property type="project" value="TreeGrafter"/>
</dbReference>
<dbReference type="SMART" id="SM01408">
    <property type="entry name" value="ING"/>
    <property type="match status" value="1"/>
</dbReference>
<feature type="binding site" evidence="9">
    <location>
        <position position="696"/>
    </location>
    <ligand>
        <name>Zn(2+)</name>
        <dbReference type="ChEBI" id="CHEBI:29105"/>
        <label>1</label>
    </ligand>
</feature>
<feature type="compositionally biased region" description="Basic and acidic residues" evidence="12">
    <location>
        <begin position="494"/>
        <end position="512"/>
    </location>
</feature>
<dbReference type="CDD" id="cd15505">
    <property type="entry name" value="PHD_ING"/>
    <property type="match status" value="1"/>
</dbReference>
<evidence type="ECO:0000256" key="3">
    <source>
        <dbReference type="ARBA" id="ARBA00022723"/>
    </source>
</evidence>
<accession>W9XPN7</accession>
<comment type="similarity">
    <text evidence="2 11">Belongs to the ING family.</text>
</comment>
<dbReference type="InterPro" id="IPR011011">
    <property type="entry name" value="Znf_FYVE_PHD"/>
</dbReference>
<feature type="compositionally biased region" description="Low complexity" evidence="12">
    <location>
        <begin position="50"/>
        <end position="61"/>
    </location>
</feature>
<evidence type="ECO:0000256" key="9">
    <source>
        <dbReference type="PIRSR" id="PIRSR628651-51"/>
    </source>
</evidence>
<dbReference type="InterPro" id="IPR024610">
    <property type="entry name" value="ING_N_histone-binding"/>
</dbReference>
<dbReference type="Gene3D" id="6.10.140.1740">
    <property type="match status" value="1"/>
</dbReference>
<feature type="compositionally biased region" description="Basic residues" evidence="12">
    <location>
        <begin position="605"/>
        <end position="615"/>
    </location>
</feature>
<evidence type="ECO:0000256" key="10">
    <source>
        <dbReference type="PROSITE-ProRule" id="PRU00146"/>
    </source>
</evidence>
<feature type="binding site" evidence="9">
    <location>
        <position position="714"/>
    </location>
    <ligand>
        <name>Zn(2+)</name>
        <dbReference type="ChEBI" id="CHEBI:29105"/>
        <label>2</label>
    </ligand>
</feature>
<feature type="binding site" evidence="9">
    <location>
        <position position="720"/>
    </location>
    <ligand>
        <name>Zn(2+)</name>
        <dbReference type="ChEBI" id="CHEBI:29105"/>
        <label>1</label>
    </ligand>
</feature>
<evidence type="ECO:0000256" key="1">
    <source>
        <dbReference type="ARBA" id="ARBA00004123"/>
    </source>
</evidence>
<dbReference type="InterPro" id="IPR013083">
    <property type="entry name" value="Znf_RING/FYVE/PHD"/>
</dbReference>
<dbReference type="SMART" id="SM00249">
    <property type="entry name" value="PHD"/>
    <property type="match status" value="1"/>
</dbReference>
<comment type="domain">
    <text evidence="11">The PHD-type zinc finger mediates the binding to H3K4me3.</text>
</comment>
<name>W9XPN7_9EURO</name>
<evidence type="ECO:0000256" key="4">
    <source>
        <dbReference type="ARBA" id="ARBA00022771"/>
    </source>
</evidence>
<keyword evidence="5 9" id="KW-0862">Zinc</keyword>
<comment type="subcellular location">
    <subcellularLocation>
        <location evidence="1 11">Nucleus</location>
    </subcellularLocation>
</comment>
<feature type="binding site" evidence="9">
    <location>
        <position position="709"/>
    </location>
    <ligand>
        <name>Zn(2+)</name>
        <dbReference type="ChEBI" id="CHEBI:29105"/>
        <label>2</label>
    </ligand>
</feature>
<dbReference type="AlphaFoldDB" id="W9XPN7"/>